<dbReference type="GO" id="GO:0017000">
    <property type="term" value="P:antibiotic biosynthetic process"/>
    <property type="evidence" value="ECO:0007669"/>
    <property type="project" value="UniProtKB-ARBA"/>
</dbReference>
<dbReference type="PANTHER" id="PTHR48050">
    <property type="entry name" value="STEROL 3-BETA-GLUCOSYLTRANSFERASE"/>
    <property type="match status" value="1"/>
</dbReference>
<keyword evidence="2 3" id="KW-0808">Transferase</keyword>
<sequence>MGPLLFVTLFGHGHVTPTLALVAELVRRGHRVEYATGAEHAEAVVGAGARWVELPRLPDFRPGGPNPAESWFRHYFAAIRAAHPVLLRHCRANRPRLLCYDATNWQGRVVARQWEIPALRYLPHLASNASFQLMDLTPVRVLAPECARFAREHGVDLDVTTVVEAPERQSLVFVPAEFQPAAESFDDTFHFVGPMLGRRAEEEWSPRHGDQPLLYVALGSMMSDPALYRTCATDFTDGAWQVAMNARDTGPVPPNFDVRPWFPQPAVLRHARAFVTHAGMNSTMEALTHGVPLIAVPQTPEQAINADRVEELGLGVRLKDLSALREVVDHVANDRTIRHNLAEMRAAIETSGGATRAADIIEACC</sequence>
<evidence type="ECO:0000313" key="4">
    <source>
        <dbReference type="EMBL" id="PPK71307.1"/>
    </source>
</evidence>
<dbReference type="GO" id="GO:0016758">
    <property type="term" value="F:hexosyltransferase activity"/>
    <property type="evidence" value="ECO:0007669"/>
    <property type="project" value="InterPro"/>
</dbReference>
<dbReference type="FunFam" id="3.40.50.2000:FF:000072">
    <property type="entry name" value="Glycosyl transferase"/>
    <property type="match status" value="1"/>
</dbReference>
<comment type="caution">
    <text evidence="4">The sequence shown here is derived from an EMBL/GenBank/DDBJ whole genome shotgun (WGS) entry which is preliminary data.</text>
</comment>
<dbReference type="Proteomes" id="UP000239203">
    <property type="component" value="Unassembled WGS sequence"/>
</dbReference>
<dbReference type="RefSeq" id="WP_104476782.1">
    <property type="nucleotide sequence ID" value="NZ_CP154825.1"/>
</dbReference>
<gene>
    <name evidence="4" type="ORF">CLV40_101496</name>
</gene>
<accession>A0A2S6H1L7</accession>
<dbReference type="AlphaFoldDB" id="A0A2S6H1L7"/>
<dbReference type="GO" id="GO:0008194">
    <property type="term" value="F:UDP-glycosyltransferase activity"/>
    <property type="evidence" value="ECO:0007669"/>
    <property type="project" value="InterPro"/>
</dbReference>
<reference evidence="4 5" key="1">
    <citation type="submission" date="2018-02" db="EMBL/GenBank/DDBJ databases">
        <title>Genomic Encyclopedia of Archaeal and Bacterial Type Strains, Phase II (KMG-II): from individual species to whole genera.</title>
        <authorList>
            <person name="Goeker M."/>
        </authorList>
    </citation>
    <scope>NUCLEOTIDE SEQUENCE [LARGE SCALE GENOMIC DNA]</scope>
    <source>
        <strain evidence="4 5">YU 961-1</strain>
    </source>
</reference>
<evidence type="ECO:0000256" key="3">
    <source>
        <dbReference type="RuleBase" id="RU003718"/>
    </source>
</evidence>
<dbReference type="InterPro" id="IPR035595">
    <property type="entry name" value="UDP_glycos_trans_CS"/>
</dbReference>
<dbReference type="InterPro" id="IPR006326">
    <property type="entry name" value="UDPGT_MGT-like"/>
</dbReference>
<dbReference type="CDD" id="cd03784">
    <property type="entry name" value="GT1_Gtf-like"/>
    <property type="match status" value="1"/>
</dbReference>
<dbReference type="PANTHER" id="PTHR48050:SF13">
    <property type="entry name" value="STEROL 3-BETA-GLUCOSYLTRANSFERASE UGT80A2"/>
    <property type="match status" value="1"/>
</dbReference>
<evidence type="ECO:0000313" key="5">
    <source>
        <dbReference type="Proteomes" id="UP000239203"/>
    </source>
</evidence>
<proteinExistence type="inferred from homology"/>
<dbReference type="InterPro" id="IPR002213">
    <property type="entry name" value="UDP_glucos_trans"/>
</dbReference>
<keyword evidence="5" id="KW-1185">Reference proteome</keyword>
<dbReference type="SUPFAM" id="SSF53756">
    <property type="entry name" value="UDP-Glycosyltransferase/glycogen phosphorylase"/>
    <property type="match status" value="1"/>
</dbReference>
<dbReference type="PROSITE" id="PS00375">
    <property type="entry name" value="UDPGT"/>
    <property type="match status" value="1"/>
</dbReference>
<name>A0A2S6H1L7_9PSEU</name>
<protein>
    <submittedName>
        <fullName evidence="4">MGT family glycosyltransferase</fullName>
    </submittedName>
</protein>
<dbReference type="EMBL" id="PTIX01000001">
    <property type="protein sequence ID" value="PPK71307.1"/>
    <property type="molecule type" value="Genomic_DNA"/>
</dbReference>
<dbReference type="Pfam" id="PF00201">
    <property type="entry name" value="UDPGT"/>
    <property type="match status" value="1"/>
</dbReference>
<keyword evidence="3" id="KW-0328">Glycosyltransferase</keyword>
<dbReference type="OrthoDB" id="6620093at2"/>
<comment type="similarity">
    <text evidence="1 3">Belongs to the UDP-glycosyltransferase family.</text>
</comment>
<dbReference type="NCBIfam" id="TIGR01426">
    <property type="entry name" value="MGT"/>
    <property type="match status" value="1"/>
</dbReference>
<evidence type="ECO:0000256" key="1">
    <source>
        <dbReference type="ARBA" id="ARBA00009995"/>
    </source>
</evidence>
<dbReference type="Gene3D" id="3.40.50.2000">
    <property type="entry name" value="Glycogen Phosphorylase B"/>
    <property type="match status" value="2"/>
</dbReference>
<organism evidence="4 5">
    <name type="scientific">Actinokineospora auranticolor</name>
    <dbReference type="NCBI Taxonomy" id="155976"/>
    <lineage>
        <taxon>Bacteria</taxon>
        <taxon>Bacillati</taxon>
        <taxon>Actinomycetota</taxon>
        <taxon>Actinomycetes</taxon>
        <taxon>Pseudonocardiales</taxon>
        <taxon>Pseudonocardiaceae</taxon>
        <taxon>Actinokineospora</taxon>
    </lineage>
</organism>
<evidence type="ECO:0000256" key="2">
    <source>
        <dbReference type="ARBA" id="ARBA00022679"/>
    </source>
</evidence>
<dbReference type="InterPro" id="IPR050426">
    <property type="entry name" value="Glycosyltransferase_28"/>
</dbReference>